<dbReference type="AlphaFoldDB" id="A0A1B2J6Z9"/>
<evidence type="ECO:0000313" key="2">
    <source>
        <dbReference type="EMBL" id="ANZ73759.1"/>
    </source>
</evidence>
<proteinExistence type="predicted"/>
<dbReference type="Proteomes" id="UP000094565">
    <property type="component" value="Chromosome 1"/>
</dbReference>
<organism evidence="2 3">
    <name type="scientific">Komagataella pastoris</name>
    <name type="common">Yeast</name>
    <name type="synonym">Pichia pastoris</name>
    <dbReference type="NCBI Taxonomy" id="4922"/>
    <lineage>
        <taxon>Eukaryota</taxon>
        <taxon>Fungi</taxon>
        <taxon>Dikarya</taxon>
        <taxon>Ascomycota</taxon>
        <taxon>Saccharomycotina</taxon>
        <taxon>Pichiomycetes</taxon>
        <taxon>Pichiales</taxon>
        <taxon>Pichiaceae</taxon>
        <taxon>Komagataella</taxon>
    </lineage>
</organism>
<protein>
    <submittedName>
        <fullName evidence="2">BA75_01548T0</fullName>
    </submittedName>
</protein>
<feature type="transmembrane region" description="Helical" evidence="1">
    <location>
        <begin position="20"/>
        <end position="39"/>
    </location>
</feature>
<keyword evidence="1" id="KW-1133">Transmembrane helix</keyword>
<evidence type="ECO:0000256" key="1">
    <source>
        <dbReference type="SAM" id="Phobius"/>
    </source>
</evidence>
<evidence type="ECO:0000313" key="3">
    <source>
        <dbReference type="Proteomes" id="UP000094565"/>
    </source>
</evidence>
<keyword evidence="1" id="KW-0812">Transmembrane</keyword>
<accession>A0A1B2J6Z9</accession>
<dbReference type="EMBL" id="CP014584">
    <property type="protein sequence ID" value="ANZ73759.1"/>
    <property type="molecule type" value="Genomic_DNA"/>
</dbReference>
<gene>
    <name evidence="2" type="ORF">ATY40_BA7501548</name>
</gene>
<name>A0A1B2J6Z9_PICPA</name>
<keyword evidence="1" id="KW-0472">Membrane</keyword>
<keyword evidence="3" id="KW-1185">Reference proteome</keyword>
<sequence length="113" mass="13362">MKLESSSLVLHSLSPYLPESFYYSIYMMVVWFRLYEVSFINRLRALVITDFWFNPCLWLSPSRYWLLVIFILRGALLRSPDKCNALCYPAKQSHTISSLFLKVLHHKGLRNSI</sequence>
<reference evidence="2 3" key="1">
    <citation type="submission" date="2016-02" db="EMBL/GenBank/DDBJ databases">
        <title>Comparative genomic and transcriptomic foundation for Pichia pastoris.</title>
        <authorList>
            <person name="Love K.R."/>
            <person name="Shah K.A."/>
            <person name="Whittaker C.A."/>
            <person name="Wu J."/>
            <person name="Bartlett M.C."/>
            <person name="Ma D."/>
            <person name="Leeson R.L."/>
            <person name="Priest M."/>
            <person name="Young S.K."/>
            <person name="Love J.C."/>
        </authorList>
    </citation>
    <scope>NUCLEOTIDE SEQUENCE [LARGE SCALE GENOMIC DNA]</scope>
    <source>
        <strain evidence="2 3">ATCC 28485</strain>
    </source>
</reference>